<evidence type="ECO:0000313" key="9">
    <source>
        <dbReference type="Proteomes" id="UP001589627"/>
    </source>
</evidence>
<keyword evidence="4" id="KW-0479">Metal-binding</keyword>
<evidence type="ECO:0000256" key="1">
    <source>
        <dbReference type="ARBA" id="ARBA00001966"/>
    </source>
</evidence>
<comment type="caution">
    <text evidence="8">The sequence shown here is derived from an EMBL/GenBank/DDBJ whole genome shotgun (WGS) entry which is preliminary data.</text>
</comment>
<dbReference type="PROSITE" id="PS51379">
    <property type="entry name" value="4FE4S_FER_2"/>
    <property type="match status" value="1"/>
</dbReference>
<dbReference type="SUPFAM" id="SSF54862">
    <property type="entry name" value="4Fe-4S ferredoxins"/>
    <property type="match status" value="1"/>
</dbReference>
<comment type="cofactor">
    <cofactor evidence="1">
        <name>[4Fe-4S] cluster</name>
        <dbReference type="ChEBI" id="CHEBI:49883"/>
    </cofactor>
</comment>
<dbReference type="PANTHER" id="PTHR42989">
    <property type="entry name" value="HYDROGENASE-4 COMPONENT I"/>
    <property type="match status" value="1"/>
</dbReference>
<reference evidence="8 9" key="1">
    <citation type="submission" date="2024-09" db="EMBL/GenBank/DDBJ databases">
        <authorList>
            <person name="Sun Q."/>
            <person name="Mori K."/>
        </authorList>
    </citation>
    <scope>NUCLEOTIDE SEQUENCE [LARGE SCALE GENOMIC DNA]</scope>
    <source>
        <strain evidence="8 9">TBRC 0563</strain>
    </source>
</reference>
<keyword evidence="3" id="KW-0004">4Fe-4S</keyword>
<dbReference type="InterPro" id="IPR017896">
    <property type="entry name" value="4Fe4S_Fe-S-bd"/>
</dbReference>
<accession>A0ABV5YG38</accession>
<dbReference type="Gene3D" id="3.40.50.12280">
    <property type="match status" value="1"/>
</dbReference>
<gene>
    <name evidence="8" type="ORF">ACFFNX_17645</name>
</gene>
<evidence type="ECO:0000313" key="8">
    <source>
        <dbReference type="EMBL" id="MFB9834012.1"/>
    </source>
</evidence>
<evidence type="ECO:0000256" key="3">
    <source>
        <dbReference type="ARBA" id="ARBA00022485"/>
    </source>
</evidence>
<evidence type="ECO:0000259" key="7">
    <source>
        <dbReference type="PROSITE" id="PS51379"/>
    </source>
</evidence>
<dbReference type="PANTHER" id="PTHR42989:SF1">
    <property type="entry name" value="FORMATE HYDROGENLYASE SUBUNIT 7-RELATED"/>
    <property type="match status" value="1"/>
</dbReference>
<dbReference type="Proteomes" id="UP001589627">
    <property type="component" value="Unassembled WGS sequence"/>
</dbReference>
<evidence type="ECO:0000256" key="2">
    <source>
        <dbReference type="ARBA" id="ARBA00009173"/>
    </source>
</evidence>
<comment type="similarity">
    <text evidence="2">Belongs to the complex I 20 kDa subunit family.</text>
</comment>
<dbReference type="Pfam" id="PF13459">
    <property type="entry name" value="Fer4_15"/>
    <property type="match status" value="1"/>
</dbReference>
<evidence type="ECO:0000256" key="4">
    <source>
        <dbReference type="ARBA" id="ARBA00022723"/>
    </source>
</evidence>
<sequence>MWIFRGLRDGVVTTRWPRRPDTYFDAWRGPATVIGDATGAAETPCPTSAIRRGPGGVTLDQGRCIQCGRCVEAAPETFTWSRGSDVATLTREALTVPAETDENLAKVREDLARRTRALGRSVHIRHVDAGSDGAEEWEILALLNPVYDVHRLGVFFTASPRHADILLVTGAGARGMTAPLRRTFEGTPDPKVVIAAGTDAISGGIVGPSYATSSGIGETVPVDVWVPGSPPSPFALLHAILLAIGGVS</sequence>
<name>A0ABV5YG38_9ACTN</name>
<dbReference type="Gene3D" id="3.30.70.20">
    <property type="match status" value="1"/>
</dbReference>
<evidence type="ECO:0000256" key="5">
    <source>
        <dbReference type="ARBA" id="ARBA00023004"/>
    </source>
</evidence>
<dbReference type="EMBL" id="JBHLZP010000117">
    <property type="protein sequence ID" value="MFB9834012.1"/>
    <property type="molecule type" value="Genomic_DNA"/>
</dbReference>
<organism evidence="8 9">
    <name type="scientific">Actinoallomurus acaciae</name>
    <dbReference type="NCBI Taxonomy" id="502577"/>
    <lineage>
        <taxon>Bacteria</taxon>
        <taxon>Bacillati</taxon>
        <taxon>Actinomycetota</taxon>
        <taxon>Actinomycetes</taxon>
        <taxon>Streptosporangiales</taxon>
        <taxon>Thermomonosporaceae</taxon>
        <taxon>Actinoallomurus</taxon>
    </lineage>
</organism>
<feature type="domain" description="4Fe-4S ferredoxin-type" evidence="7">
    <location>
        <begin position="55"/>
        <end position="83"/>
    </location>
</feature>
<protein>
    <submittedName>
        <fullName evidence="8">Ferredoxin</fullName>
    </submittedName>
</protein>
<keyword evidence="9" id="KW-1185">Reference proteome</keyword>
<dbReference type="Pfam" id="PF01058">
    <property type="entry name" value="Oxidored_q6"/>
    <property type="match status" value="1"/>
</dbReference>
<evidence type="ECO:0000256" key="6">
    <source>
        <dbReference type="ARBA" id="ARBA00023014"/>
    </source>
</evidence>
<dbReference type="InterPro" id="IPR052375">
    <property type="entry name" value="Complex_I_20kDa-like"/>
</dbReference>
<keyword evidence="5" id="KW-0408">Iron</keyword>
<dbReference type="SUPFAM" id="SSF56770">
    <property type="entry name" value="HydA/Nqo6-like"/>
    <property type="match status" value="1"/>
</dbReference>
<dbReference type="InterPro" id="IPR006137">
    <property type="entry name" value="NADH_UbQ_OxRdtase-like_20kDa"/>
</dbReference>
<proteinExistence type="inferred from homology"/>
<dbReference type="RefSeq" id="WP_378202779.1">
    <property type="nucleotide sequence ID" value="NZ_JBHLZP010000117.1"/>
</dbReference>
<keyword evidence="6" id="KW-0411">Iron-sulfur</keyword>